<dbReference type="InterPro" id="IPR012340">
    <property type="entry name" value="NA-bd_OB-fold"/>
</dbReference>
<dbReference type="InterPro" id="IPR036898">
    <property type="entry name" value="RNA_pol_Rpb7-like_N_sf"/>
</dbReference>
<evidence type="ECO:0000259" key="8">
    <source>
        <dbReference type="Pfam" id="PF03876"/>
    </source>
</evidence>
<dbReference type="Pfam" id="PF03876">
    <property type="entry name" value="SHS2_Rpb7-N"/>
    <property type="match status" value="1"/>
</dbReference>
<sequence length="290" mass="33620">MFFLYLITDTATIPPTNFSKNIDKILKVYFNRKYSNKVIINVGLVLFVSEIAKIGKAFVHVGDGSAHINTQFRVVVFRPYSDEVIEGEILDCDPLKGVQISCKFFQDIYIPPKALKKGTKFDETESLWVWHFVPKDPEDVELDPIGGSKSDDDEEDNNDNSENEENNQETHLLFMEIGRKIRFRVNSIKFREDLSEEKLIKPIQEKNTQQNKQNLSISIEKVENENENINKNEKEKEQNSLIRDPYPKVPLIVFGSVKEDGLGLVEWWADPDEDELLDEENEDNFENDEK</sequence>
<dbReference type="InterPro" id="IPR005576">
    <property type="entry name" value="Rpb7-like_N"/>
</dbReference>
<keyword evidence="5" id="KW-0539">Nucleus</keyword>
<dbReference type="InterPro" id="IPR013238">
    <property type="entry name" value="RNA_pol_III_Rbc25"/>
</dbReference>
<dbReference type="Pfam" id="PF08292">
    <property type="entry name" value="RNA_pol_Rbc25"/>
    <property type="match status" value="1"/>
</dbReference>
<dbReference type="SUPFAM" id="SSF88798">
    <property type="entry name" value="N-terminal, heterodimerisation domain of RBP7 (RpoE)"/>
    <property type="match status" value="1"/>
</dbReference>
<dbReference type="Gene3D" id="3.30.1490.120">
    <property type="entry name" value="RNA polymerase Rpb7-like, N-terminal domain"/>
    <property type="match status" value="1"/>
</dbReference>
<evidence type="ECO:0000313" key="10">
    <source>
        <dbReference type="EMBL" id="KAJ3432191.1"/>
    </source>
</evidence>
<feature type="coiled-coil region" evidence="6">
    <location>
        <begin position="205"/>
        <end position="239"/>
    </location>
</feature>
<evidence type="ECO:0000256" key="7">
    <source>
        <dbReference type="SAM" id="MobiDB-lite"/>
    </source>
</evidence>
<evidence type="ECO:0000256" key="5">
    <source>
        <dbReference type="ARBA" id="ARBA00023242"/>
    </source>
</evidence>
<dbReference type="Gene3D" id="2.40.50.140">
    <property type="entry name" value="Nucleic acid-binding proteins"/>
    <property type="match status" value="1"/>
</dbReference>
<evidence type="ECO:0000313" key="11">
    <source>
        <dbReference type="Proteomes" id="UP001146793"/>
    </source>
</evidence>
<dbReference type="GO" id="GO:0005666">
    <property type="term" value="C:RNA polymerase III complex"/>
    <property type="evidence" value="ECO:0007669"/>
    <property type="project" value="TreeGrafter"/>
</dbReference>
<protein>
    <submittedName>
        <fullName evidence="10">DNA-directed RNA polymerase iii subunit rpc8</fullName>
    </submittedName>
</protein>
<evidence type="ECO:0000256" key="3">
    <source>
        <dbReference type="ARBA" id="ARBA00022478"/>
    </source>
</evidence>
<organism evidence="10 11">
    <name type="scientific">Anaeramoeba flamelloides</name>
    <dbReference type="NCBI Taxonomy" id="1746091"/>
    <lineage>
        <taxon>Eukaryota</taxon>
        <taxon>Metamonada</taxon>
        <taxon>Anaeramoebidae</taxon>
        <taxon>Anaeramoeba</taxon>
    </lineage>
</organism>
<dbReference type="PANTHER" id="PTHR12709">
    <property type="entry name" value="DNA-DIRECTED RNA POLYMERASE II, III"/>
    <property type="match status" value="1"/>
</dbReference>
<evidence type="ECO:0000256" key="6">
    <source>
        <dbReference type="SAM" id="Coils"/>
    </source>
</evidence>
<feature type="region of interest" description="Disordered" evidence="7">
    <location>
        <begin position="139"/>
        <end position="170"/>
    </location>
</feature>
<evidence type="ECO:0000259" key="9">
    <source>
        <dbReference type="Pfam" id="PF08292"/>
    </source>
</evidence>
<reference evidence="10" key="1">
    <citation type="submission" date="2022-08" db="EMBL/GenBank/DDBJ databases">
        <title>Novel sulphate-reducing endosymbionts in the free-living metamonad Anaeramoeba.</title>
        <authorList>
            <person name="Jerlstrom-Hultqvist J."/>
            <person name="Cepicka I."/>
            <person name="Gallot-Lavallee L."/>
            <person name="Salas-Leiva D."/>
            <person name="Curtis B.A."/>
            <person name="Zahonova K."/>
            <person name="Pipaliya S."/>
            <person name="Dacks J."/>
            <person name="Roger A.J."/>
        </authorList>
    </citation>
    <scope>NUCLEOTIDE SEQUENCE</scope>
    <source>
        <strain evidence="10">Busselton2</strain>
    </source>
</reference>
<accession>A0AAV7YU45</accession>
<dbReference type="Proteomes" id="UP001146793">
    <property type="component" value="Unassembled WGS sequence"/>
</dbReference>
<dbReference type="InterPro" id="IPR045113">
    <property type="entry name" value="Rpb7-like"/>
</dbReference>
<comment type="caution">
    <text evidence="10">The sequence shown here is derived from an EMBL/GenBank/DDBJ whole genome shotgun (WGS) entry which is preliminary data.</text>
</comment>
<name>A0AAV7YU45_9EUKA</name>
<evidence type="ECO:0000256" key="1">
    <source>
        <dbReference type="ARBA" id="ARBA00004123"/>
    </source>
</evidence>
<comment type="subcellular location">
    <subcellularLocation>
        <location evidence="1">Nucleus</location>
    </subcellularLocation>
</comment>
<dbReference type="GO" id="GO:0006384">
    <property type="term" value="P:transcription initiation at RNA polymerase III promoter"/>
    <property type="evidence" value="ECO:0007669"/>
    <property type="project" value="TreeGrafter"/>
</dbReference>
<proteinExistence type="inferred from homology"/>
<keyword evidence="6" id="KW-0175">Coiled coil</keyword>
<feature type="domain" description="RNA polymerase III subunit Rpc25" evidence="9">
    <location>
        <begin position="83"/>
        <end position="268"/>
    </location>
</feature>
<keyword evidence="4" id="KW-0804">Transcription</keyword>
<evidence type="ECO:0000256" key="2">
    <source>
        <dbReference type="ARBA" id="ARBA00009307"/>
    </source>
</evidence>
<keyword evidence="3 10" id="KW-0240">DNA-directed RNA polymerase</keyword>
<gene>
    <name evidence="10" type="ORF">M0812_21122</name>
</gene>
<dbReference type="EMBL" id="JANTQA010000047">
    <property type="protein sequence ID" value="KAJ3432191.1"/>
    <property type="molecule type" value="Genomic_DNA"/>
</dbReference>
<dbReference type="PANTHER" id="PTHR12709:SF1">
    <property type="entry name" value="DNA-DIRECTED RNA POLYMERASE III SUBUNIT RPC8"/>
    <property type="match status" value="1"/>
</dbReference>
<evidence type="ECO:0000256" key="4">
    <source>
        <dbReference type="ARBA" id="ARBA00023163"/>
    </source>
</evidence>
<feature type="compositionally biased region" description="Acidic residues" evidence="7">
    <location>
        <begin position="151"/>
        <end position="167"/>
    </location>
</feature>
<feature type="domain" description="RNA polymerase Rpb7-like N-terminal" evidence="8">
    <location>
        <begin position="8"/>
        <end position="64"/>
    </location>
</feature>
<comment type="similarity">
    <text evidence="2">Belongs to the eukaryotic RPB7/RPC8 RNA polymerase subunit family.</text>
</comment>
<dbReference type="AlphaFoldDB" id="A0AAV7YU45"/>